<dbReference type="EMBL" id="JAKKPZ010000008">
    <property type="protein sequence ID" value="KAI1718180.1"/>
    <property type="molecule type" value="Genomic_DNA"/>
</dbReference>
<keyword evidence="1" id="KW-0812">Transmembrane</keyword>
<dbReference type="Proteomes" id="UP001201812">
    <property type="component" value="Unassembled WGS sequence"/>
</dbReference>
<feature type="transmembrane region" description="Helical" evidence="1">
    <location>
        <begin position="28"/>
        <end position="47"/>
    </location>
</feature>
<keyword evidence="1" id="KW-1133">Transmembrane helix</keyword>
<feature type="transmembrane region" description="Helical" evidence="1">
    <location>
        <begin position="67"/>
        <end position="86"/>
    </location>
</feature>
<evidence type="ECO:0000313" key="2">
    <source>
        <dbReference type="EMBL" id="KAI1718180.1"/>
    </source>
</evidence>
<evidence type="ECO:0000313" key="3">
    <source>
        <dbReference type="Proteomes" id="UP001201812"/>
    </source>
</evidence>
<evidence type="ECO:0000256" key="1">
    <source>
        <dbReference type="SAM" id="Phobius"/>
    </source>
</evidence>
<name>A0AAD4NBC5_9BILA</name>
<dbReference type="PANTHER" id="PTHR34492">
    <property type="entry name" value="GUSTATORY RECEPTOR FAMILY"/>
    <property type="match status" value="1"/>
</dbReference>
<feature type="transmembrane region" description="Helical" evidence="1">
    <location>
        <begin position="251"/>
        <end position="272"/>
    </location>
</feature>
<protein>
    <submittedName>
        <fullName evidence="2">GUstatory Receptor family</fullName>
    </submittedName>
</protein>
<dbReference type="PANTHER" id="PTHR34492:SF2">
    <property type="entry name" value="G PROTEIN-COUPLED RECEPTOR"/>
    <property type="match status" value="1"/>
</dbReference>
<feature type="transmembrane region" description="Helical" evidence="1">
    <location>
        <begin position="345"/>
        <end position="375"/>
    </location>
</feature>
<comment type="caution">
    <text evidence="2">The sequence shown here is derived from an EMBL/GenBank/DDBJ whole genome shotgun (WGS) entry which is preliminary data.</text>
</comment>
<sequence length="416" mass="48554">MTLNYFVQISALSIGDYKSYGSLRRFGVVARIVSIFGVCALFSAYHFYTAIIKSLGVSTQALNLEQIFIIGWHTQSLLSMMFIIHWQTSGSIKLIKENILISSTEKQITWLKLKKTCRLILTIVVCNVTVLMINLVYNWTTFFRTRPIRVIIEFGFFRDVFHSIYSLYGPYAWHISLCIFIVTVKSLELELREFNTNFKKILDSHALTLFTDVFNEAQITQNKLTRALLNKYVEHRKLAEKVTKVDEIFKFYVLIMLITGGAHTIFTVLSTIRQKGWIHMVFFAYDIFLCVWHLLGLCIIPAQVYREFRAVNDQLYRHTDIWMAYNLEVYEICQMFSENVSRSSIGISLCGFILITNRVIFTVSFLHYLFAYVWYRNYINQKSRDKNNAFRCLQHMLSFASNCNLAVIINHGDTPI</sequence>
<feature type="transmembrane region" description="Helical" evidence="1">
    <location>
        <begin position="171"/>
        <end position="191"/>
    </location>
</feature>
<dbReference type="AlphaFoldDB" id="A0AAD4NBC5"/>
<keyword evidence="2" id="KW-0675">Receptor</keyword>
<accession>A0AAD4NBC5</accession>
<feature type="transmembrane region" description="Helical" evidence="1">
    <location>
        <begin position="278"/>
        <end position="300"/>
    </location>
</feature>
<keyword evidence="3" id="KW-1185">Reference proteome</keyword>
<reference evidence="2" key="1">
    <citation type="submission" date="2022-01" db="EMBL/GenBank/DDBJ databases">
        <title>Genome Sequence Resource for Two Populations of Ditylenchus destructor, the Migratory Endoparasitic Phytonematode.</title>
        <authorList>
            <person name="Zhang H."/>
            <person name="Lin R."/>
            <person name="Xie B."/>
        </authorList>
    </citation>
    <scope>NUCLEOTIDE SEQUENCE</scope>
    <source>
        <strain evidence="2">BazhouSP</strain>
    </source>
</reference>
<keyword evidence="1" id="KW-0472">Membrane</keyword>
<feature type="transmembrane region" description="Helical" evidence="1">
    <location>
        <begin position="119"/>
        <end position="137"/>
    </location>
</feature>
<organism evidence="2 3">
    <name type="scientific">Ditylenchus destructor</name>
    <dbReference type="NCBI Taxonomy" id="166010"/>
    <lineage>
        <taxon>Eukaryota</taxon>
        <taxon>Metazoa</taxon>
        <taxon>Ecdysozoa</taxon>
        <taxon>Nematoda</taxon>
        <taxon>Chromadorea</taxon>
        <taxon>Rhabditida</taxon>
        <taxon>Tylenchina</taxon>
        <taxon>Tylenchomorpha</taxon>
        <taxon>Sphaerularioidea</taxon>
        <taxon>Anguinidae</taxon>
        <taxon>Anguininae</taxon>
        <taxon>Ditylenchus</taxon>
    </lineage>
</organism>
<gene>
    <name evidence="2" type="ORF">DdX_06597</name>
</gene>
<proteinExistence type="predicted"/>